<keyword evidence="1" id="KW-0479">Metal-binding</keyword>
<evidence type="ECO:0000256" key="2">
    <source>
        <dbReference type="SAM" id="MobiDB-lite"/>
    </source>
</evidence>
<keyword evidence="1" id="KW-0862">Zinc</keyword>
<dbReference type="PROSITE" id="PS50966">
    <property type="entry name" value="ZF_SWIM"/>
    <property type="match status" value="1"/>
</dbReference>
<feature type="region of interest" description="Disordered" evidence="2">
    <location>
        <begin position="108"/>
        <end position="141"/>
    </location>
</feature>
<feature type="domain" description="SWIM-type" evidence="3">
    <location>
        <begin position="55"/>
        <end position="91"/>
    </location>
</feature>
<keyword evidence="5" id="KW-1185">Reference proteome</keyword>
<evidence type="ECO:0000259" key="3">
    <source>
        <dbReference type="PROSITE" id="PS50966"/>
    </source>
</evidence>
<keyword evidence="1" id="KW-0863">Zinc-finger</keyword>
<feature type="compositionally biased region" description="Basic and acidic residues" evidence="2">
    <location>
        <begin position="108"/>
        <end position="131"/>
    </location>
</feature>
<accession>A0ABW0HQP0</accession>
<name>A0ABW0HQP0_9BACL</name>
<gene>
    <name evidence="4" type="ORF">ACFPOF_01325</name>
</gene>
<evidence type="ECO:0000313" key="4">
    <source>
        <dbReference type="EMBL" id="MFC5401362.1"/>
    </source>
</evidence>
<dbReference type="Proteomes" id="UP001596113">
    <property type="component" value="Unassembled WGS sequence"/>
</dbReference>
<organism evidence="4 5">
    <name type="scientific">Cohnella soli</name>
    <dbReference type="NCBI Taxonomy" id="425005"/>
    <lineage>
        <taxon>Bacteria</taxon>
        <taxon>Bacillati</taxon>
        <taxon>Bacillota</taxon>
        <taxon>Bacilli</taxon>
        <taxon>Bacillales</taxon>
        <taxon>Paenibacillaceae</taxon>
        <taxon>Cohnella</taxon>
    </lineage>
</organism>
<sequence>MISITEAYVDSLALNAAASKNGRDLVKKNSFPLLCRSEDDTLLFGECKGSGSEPYRCSVDFLKPDDPVFRCSCPSRQFPCKHILGLLYAYTGGKAFATAEIPQDIKDKRDKASLREEKKKEAETAVESDAKPRRRQSNKSALTKKIAAQLEGIELADKLLAGIVQSGLGSVDKKTVQTLADQVKQLGNYYIPGIQIAFRALLLELQSDGDRESMYTAAIPRLTLLHSLLKKAKEYLEQRLPNPDETPMDTASTLEEAIGHAWQLAELKQLGLTVPNTELLQLSFRSYVDSSREEFVDEGYWITLGSGHIHATRTYRPYRAAKFIKEEDSQFKLVQIEELFVYPGELNARVRWENTTYRNPQPVDMRAVCSHARRSFPEVVKQVKNQIKNPLSDKHPVTLLAYKEIVNMSGQYVLVDEQGKQIPLKDIAAVNHATTPMLSLLKQGDLRDNAMLVMFEHDLEQNRLSAQPLSVVTDQGVIRLLY</sequence>
<dbReference type="EMBL" id="JBHSMI010000002">
    <property type="protein sequence ID" value="MFC5401362.1"/>
    <property type="molecule type" value="Genomic_DNA"/>
</dbReference>
<dbReference type="Pfam" id="PF04434">
    <property type="entry name" value="SWIM"/>
    <property type="match status" value="1"/>
</dbReference>
<evidence type="ECO:0000313" key="5">
    <source>
        <dbReference type="Proteomes" id="UP001596113"/>
    </source>
</evidence>
<dbReference type="InterPro" id="IPR007527">
    <property type="entry name" value="Znf_SWIM"/>
</dbReference>
<dbReference type="RefSeq" id="WP_378128845.1">
    <property type="nucleotide sequence ID" value="NZ_JBHSMI010000002.1"/>
</dbReference>
<evidence type="ECO:0000256" key="1">
    <source>
        <dbReference type="PROSITE-ProRule" id="PRU00325"/>
    </source>
</evidence>
<protein>
    <submittedName>
        <fullName evidence="4">SWIM zinc finger domain-containing protein</fullName>
    </submittedName>
</protein>
<reference evidence="5" key="1">
    <citation type="journal article" date="2019" name="Int. J. Syst. Evol. Microbiol.">
        <title>The Global Catalogue of Microorganisms (GCM) 10K type strain sequencing project: providing services to taxonomists for standard genome sequencing and annotation.</title>
        <authorList>
            <consortium name="The Broad Institute Genomics Platform"/>
            <consortium name="The Broad Institute Genome Sequencing Center for Infectious Disease"/>
            <person name="Wu L."/>
            <person name="Ma J."/>
        </authorList>
    </citation>
    <scope>NUCLEOTIDE SEQUENCE [LARGE SCALE GENOMIC DNA]</scope>
    <source>
        <strain evidence="5">CGMCC 1.18575</strain>
    </source>
</reference>
<comment type="caution">
    <text evidence="4">The sequence shown here is derived from an EMBL/GenBank/DDBJ whole genome shotgun (WGS) entry which is preliminary data.</text>
</comment>
<proteinExistence type="predicted"/>